<gene>
    <name evidence="3" type="ORF">EV666_110135</name>
</gene>
<proteinExistence type="inferred from homology"/>
<reference evidence="3 4" key="1">
    <citation type="submission" date="2019-03" db="EMBL/GenBank/DDBJ databases">
        <title>Genomic Encyclopedia of Type Strains, Phase IV (KMG-IV): sequencing the most valuable type-strain genomes for metagenomic binning, comparative biology and taxonomic classification.</title>
        <authorList>
            <person name="Goeker M."/>
        </authorList>
    </citation>
    <scope>NUCLEOTIDE SEQUENCE [LARGE SCALE GENOMIC DNA]</scope>
    <source>
        <strain evidence="3 4">DSM 22958</strain>
    </source>
</reference>
<dbReference type="Gene3D" id="3.40.50.80">
    <property type="entry name" value="Nucleotide-binding domain of ferredoxin-NADP reductase (FNR) module"/>
    <property type="match status" value="1"/>
</dbReference>
<dbReference type="Proteomes" id="UP000294881">
    <property type="component" value="Unassembled WGS sequence"/>
</dbReference>
<accession>A0A4R2GTL2</accession>
<dbReference type="InterPro" id="IPR013113">
    <property type="entry name" value="SIP_FAD-bd"/>
</dbReference>
<dbReference type="RefSeq" id="WP_132008251.1">
    <property type="nucleotide sequence ID" value="NZ_JBHUNN010000002.1"/>
</dbReference>
<dbReference type="CDD" id="cd06193">
    <property type="entry name" value="siderophore_interacting"/>
    <property type="match status" value="1"/>
</dbReference>
<dbReference type="SUPFAM" id="SSF63380">
    <property type="entry name" value="Riboflavin synthase domain-like"/>
    <property type="match status" value="1"/>
</dbReference>
<dbReference type="InterPro" id="IPR017927">
    <property type="entry name" value="FAD-bd_FR_type"/>
</dbReference>
<dbReference type="Pfam" id="PF08021">
    <property type="entry name" value="FAD_binding_9"/>
    <property type="match status" value="1"/>
</dbReference>
<organism evidence="3 4">
    <name type="scientific">Camelimonas lactis</name>
    <dbReference type="NCBI Taxonomy" id="659006"/>
    <lineage>
        <taxon>Bacteria</taxon>
        <taxon>Pseudomonadati</taxon>
        <taxon>Pseudomonadota</taxon>
        <taxon>Alphaproteobacteria</taxon>
        <taxon>Hyphomicrobiales</taxon>
        <taxon>Chelatococcaceae</taxon>
        <taxon>Camelimonas</taxon>
    </lineage>
</organism>
<protein>
    <submittedName>
        <fullName evidence="3">NADPH-dependent ferric siderophore reductase</fullName>
    </submittedName>
</protein>
<dbReference type="GO" id="GO:0016491">
    <property type="term" value="F:oxidoreductase activity"/>
    <property type="evidence" value="ECO:0007669"/>
    <property type="project" value="InterPro"/>
</dbReference>
<dbReference type="Gene3D" id="2.40.30.10">
    <property type="entry name" value="Translation factors"/>
    <property type="match status" value="1"/>
</dbReference>
<dbReference type="OrthoDB" id="9814826at2"/>
<dbReference type="InterPro" id="IPR039261">
    <property type="entry name" value="FNR_nucleotide-bd"/>
</dbReference>
<feature type="domain" description="FAD-binding FR-type" evidence="2">
    <location>
        <begin position="22"/>
        <end position="126"/>
    </location>
</feature>
<dbReference type="InterPro" id="IPR039374">
    <property type="entry name" value="SIP_fam"/>
</dbReference>
<dbReference type="InterPro" id="IPR007037">
    <property type="entry name" value="SIP_rossman_dom"/>
</dbReference>
<comment type="caution">
    <text evidence="3">The sequence shown here is derived from an EMBL/GenBank/DDBJ whole genome shotgun (WGS) entry which is preliminary data.</text>
</comment>
<dbReference type="PANTHER" id="PTHR30157">
    <property type="entry name" value="FERRIC REDUCTASE, NADPH-DEPENDENT"/>
    <property type="match status" value="1"/>
</dbReference>
<evidence type="ECO:0000313" key="3">
    <source>
        <dbReference type="EMBL" id="TCO12096.1"/>
    </source>
</evidence>
<name>A0A4R2GTL2_9HYPH</name>
<evidence type="ECO:0000313" key="4">
    <source>
        <dbReference type="Proteomes" id="UP000294881"/>
    </source>
</evidence>
<keyword evidence="4" id="KW-1185">Reference proteome</keyword>
<dbReference type="PANTHER" id="PTHR30157:SF0">
    <property type="entry name" value="NADPH-DEPENDENT FERRIC-CHELATE REDUCTASE"/>
    <property type="match status" value="1"/>
</dbReference>
<dbReference type="EMBL" id="SLWL01000010">
    <property type="protein sequence ID" value="TCO12096.1"/>
    <property type="molecule type" value="Genomic_DNA"/>
</dbReference>
<comment type="similarity">
    <text evidence="1">Belongs to the SIP oxidoreductase family.</text>
</comment>
<dbReference type="InterPro" id="IPR017938">
    <property type="entry name" value="Riboflavin_synthase-like_b-brl"/>
</dbReference>
<evidence type="ECO:0000259" key="2">
    <source>
        <dbReference type="PROSITE" id="PS51384"/>
    </source>
</evidence>
<dbReference type="Pfam" id="PF04954">
    <property type="entry name" value="SIP"/>
    <property type="match status" value="1"/>
</dbReference>
<sequence length="258" mass="28136">MTSPDTQIDSSAPRITRVRHDLKRRRLQVTRVERLTPAMLRIHFTGDALADFVSLGADDHVKLFVPGPGGEMVSRDYTPRAFDAAAQTLVIDFAVHDAGPATLWALEARPGDQLEIGGPRGSMVIGPDIGWWLLIGDETALPAIGRRIEEMPAGARVISLVAVPGRDDEQTFVTPADHRALWVHRSPGQADDPEPVLRALAALELPAGDGFIWIAAEARVARAARQFLVEQRGHPLPWLKASGYWVNGMADASDKLIE</sequence>
<evidence type="ECO:0000256" key="1">
    <source>
        <dbReference type="ARBA" id="ARBA00035644"/>
    </source>
</evidence>
<dbReference type="AlphaFoldDB" id="A0A4R2GTL2"/>
<dbReference type="PROSITE" id="PS51384">
    <property type="entry name" value="FAD_FR"/>
    <property type="match status" value="1"/>
</dbReference>